<feature type="domain" description="Vms1-associating treble clef" evidence="3">
    <location>
        <begin position="99"/>
        <end position="124"/>
    </location>
</feature>
<evidence type="ECO:0000259" key="3">
    <source>
        <dbReference type="Pfam" id="PF18716"/>
    </source>
</evidence>
<feature type="transmembrane region" description="Helical" evidence="2">
    <location>
        <begin position="175"/>
        <end position="208"/>
    </location>
</feature>
<feature type="transmembrane region" description="Helical" evidence="2">
    <location>
        <begin position="546"/>
        <end position="563"/>
    </location>
</feature>
<keyword evidence="2" id="KW-0812">Transmembrane</keyword>
<reference evidence="4" key="1">
    <citation type="submission" date="2023-03" db="EMBL/GenBank/DDBJ databases">
        <authorList>
            <person name="Steffen K."/>
            <person name="Cardenas P."/>
        </authorList>
    </citation>
    <scope>NUCLEOTIDE SEQUENCE</scope>
</reference>
<feature type="transmembrane region" description="Helical" evidence="2">
    <location>
        <begin position="278"/>
        <end position="301"/>
    </location>
</feature>
<dbReference type="InterPro" id="IPR041540">
    <property type="entry name" value="VATC"/>
</dbReference>
<feature type="transmembrane region" description="Helical" evidence="2">
    <location>
        <begin position="893"/>
        <end position="911"/>
    </location>
</feature>
<feature type="transmembrane region" description="Helical" evidence="2">
    <location>
        <begin position="376"/>
        <end position="398"/>
    </location>
</feature>
<feature type="compositionally biased region" description="Basic residues" evidence="1">
    <location>
        <begin position="36"/>
        <end position="45"/>
    </location>
</feature>
<feature type="transmembrane region" description="Helical" evidence="2">
    <location>
        <begin position="773"/>
        <end position="791"/>
    </location>
</feature>
<feature type="transmembrane region" description="Helical" evidence="2">
    <location>
        <begin position="524"/>
        <end position="540"/>
    </location>
</feature>
<feature type="transmembrane region" description="Helical" evidence="2">
    <location>
        <begin position="811"/>
        <end position="830"/>
    </location>
</feature>
<feature type="compositionally biased region" description="Basic and acidic residues" evidence="1">
    <location>
        <begin position="22"/>
        <end position="35"/>
    </location>
</feature>
<evidence type="ECO:0000256" key="2">
    <source>
        <dbReference type="SAM" id="Phobius"/>
    </source>
</evidence>
<feature type="transmembrane region" description="Helical" evidence="2">
    <location>
        <begin position="988"/>
        <end position="1006"/>
    </location>
</feature>
<evidence type="ECO:0000313" key="4">
    <source>
        <dbReference type="EMBL" id="CAI7990450.1"/>
    </source>
</evidence>
<keyword evidence="2" id="KW-0472">Membrane</keyword>
<feature type="transmembrane region" description="Helical" evidence="2">
    <location>
        <begin position="600"/>
        <end position="621"/>
    </location>
</feature>
<dbReference type="EMBL" id="CASHTH010000074">
    <property type="protein sequence ID" value="CAI7990450.1"/>
    <property type="molecule type" value="Genomic_DNA"/>
</dbReference>
<dbReference type="PANTHER" id="PTHR16036">
    <property type="entry name" value="ANKYRIN REPEAT AND ZINC FINGER DOMAIN-CONTAINING PROTEIN 1"/>
    <property type="match status" value="1"/>
</dbReference>
<feature type="transmembrane region" description="Helical" evidence="2">
    <location>
        <begin position="307"/>
        <end position="328"/>
    </location>
</feature>
<accession>A0AA35QSL4</accession>
<evidence type="ECO:0000256" key="1">
    <source>
        <dbReference type="SAM" id="MobiDB-lite"/>
    </source>
</evidence>
<dbReference type="Pfam" id="PF18716">
    <property type="entry name" value="VATC"/>
    <property type="match status" value="1"/>
</dbReference>
<feature type="transmembrane region" description="Helical" evidence="2">
    <location>
        <begin position="465"/>
        <end position="486"/>
    </location>
</feature>
<feature type="compositionally biased region" description="Basic and acidic residues" evidence="1">
    <location>
        <begin position="46"/>
        <end position="63"/>
    </location>
</feature>
<dbReference type="GO" id="GO:0036503">
    <property type="term" value="P:ERAD pathway"/>
    <property type="evidence" value="ECO:0007669"/>
    <property type="project" value="TreeGrafter"/>
</dbReference>
<dbReference type="InterPro" id="IPR047139">
    <property type="entry name" value="ANKZ1/VMS1"/>
</dbReference>
<evidence type="ECO:0000313" key="5">
    <source>
        <dbReference type="Proteomes" id="UP001174909"/>
    </source>
</evidence>
<dbReference type="Proteomes" id="UP001174909">
    <property type="component" value="Unassembled WGS sequence"/>
</dbReference>
<feature type="transmembrane region" description="Helical" evidence="2">
    <location>
        <begin position="247"/>
        <end position="266"/>
    </location>
</feature>
<name>A0AA35QSL4_GEOBA</name>
<feature type="region of interest" description="Disordered" evidence="1">
    <location>
        <begin position="1"/>
        <end position="73"/>
    </location>
</feature>
<feature type="transmembrane region" description="Helical" evidence="2">
    <location>
        <begin position="215"/>
        <end position="241"/>
    </location>
</feature>
<organism evidence="4 5">
    <name type="scientific">Geodia barretti</name>
    <name type="common">Barrett's horny sponge</name>
    <dbReference type="NCBI Taxonomy" id="519541"/>
    <lineage>
        <taxon>Eukaryota</taxon>
        <taxon>Metazoa</taxon>
        <taxon>Porifera</taxon>
        <taxon>Demospongiae</taxon>
        <taxon>Heteroscleromorpha</taxon>
        <taxon>Tetractinellida</taxon>
        <taxon>Astrophorina</taxon>
        <taxon>Geodiidae</taxon>
        <taxon>Geodia</taxon>
    </lineage>
</organism>
<feature type="transmembrane region" description="Helical" evidence="2">
    <location>
        <begin position="437"/>
        <end position="453"/>
    </location>
</feature>
<keyword evidence="5" id="KW-1185">Reference proteome</keyword>
<feature type="transmembrane region" description="Helical" evidence="2">
    <location>
        <begin position="931"/>
        <end position="956"/>
    </location>
</feature>
<comment type="caution">
    <text evidence="4">The sequence shown here is derived from an EMBL/GenBank/DDBJ whole genome shotgun (WGS) entry which is preliminary data.</text>
</comment>
<dbReference type="AlphaFoldDB" id="A0AA35QSL4"/>
<feature type="transmembrane region" description="Helical" evidence="2">
    <location>
        <begin position="410"/>
        <end position="431"/>
    </location>
</feature>
<sequence>MGQWPQLHDYSQTQIPSPLTDDMERQRREKAAEKKREKKKQAKKKKSEEKVREEEAVVARRQGETVQGLSEREKRALAAERRLAAHNSADSSVQRAGVCSCCGRGIAGLVPFHRLQYHYCSMPCRATAVAAASQRQEYVQPEQTQQVSENHLMPSSLRHVPDWFQLAPFQYNLRFMIAFLPGALLVATVTGKLMIGAVVLGVVLSLLLRSTEQKFIGMVVSIGHVFLLAVLNVYCMAPLVWQSALNIPLFFLVHSFIATSGLWWLMQDPELVRQDPRFILLVERMLFATYPGVSIVMVTWVCAMLFGVTYIPVSVAVAGVASLSLFLSPLKSSFARPNTPTNTGVIQHWSVALVYISLELTVPCLIHFTLLHDSSLFSWLCLGLLVVTPVFLLTLLEAQRLLSFLHVGPTAVLVLRCATGAVVMCLLSVMVWESSSLLPLLLIPLSFTALALVSSLDSTPSPTTLTLALATAFFSSATFAFLPWSISHTFSLLSLPLSLVQLLIWCITVATVAMVTFHKRVTPVVWIPFNIVFVVLEYVLSYDGAYSHLLALTTASLAALLFWRLHVAGYMSPDICLLLSSLHLTKLSLLLPSFPPSSPSSPLTTCVALFLLSFLVLRLSLYLPLLPHLSRPAAYLLWDNGQWSPAGVDSLLSPLWLSFTHQPPSSASLIATIAAVTAVYMNHGLDYIRGQLLSWAVLGATVLVVVAMVTNVLVPVATTVLGGTLGAMATRMLLVATPPVSLGGLLYVMIGGVTGCLLGRAYTTPTTRQGRSFLDHTLFFVLVIMTGAGFIGEYITAPHIYMPRSSWFDSVSVPCSRLGMAVFGSIALTFRVKMSQCGEQPYVSMAANTSCLLFFLFALLNPLHVQYEISVVLVSLVFLLLQPDGWLLPRTSSIFLAPSLVAASLLLYFLAGSRIIPKTVSALSKGSSIFLATRVLELLCLVGSLPGQCVFQYYLWTGRSLHLSVPRLVLFILPNAFLPQFGGGPSSTILGIMGVLSFCLIMLGDYSSLKLGS</sequence>
<feature type="transmembrane region" description="Helical" evidence="2">
    <location>
        <begin position="498"/>
        <end position="517"/>
    </location>
</feature>
<proteinExistence type="predicted"/>
<feature type="transmembrane region" description="Helical" evidence="2">
    <location>
        <begin position="740"/>
        <end position="761"/>
    </location>
</feature>
<gene>
    <name evidence="4" type="ORF">GBAR_LOCUS491</name>
</gene>
<feature type="transmembrane region" description="Helical" evidence="2">
    <location>
        <begin position="692"/>
        <end position="720"/>
    </location>
</feature>
<feature type="transmembrane region" description="Helical" evidence="2">
    <location>
        <begin position="349"/>
        <end position="370"/>
    </location>
</feature>
<dbReference type="PANTHER" id="PTHR16036:SF2">
    <property type="entry name" value="TRNA ENDONUCLEASE ANKZF1"/>
    <property type="match status" value="1"/>
</dbReference>
<keyword evidence="2" id="KW-1133">Transmembrane helix</keyword>
<protein>
    <recommendedName>
        <fullName evidence="3">Vms1-associating treble clef domain-containing protein</fullName>
    </recommendedName>
</protein>